<keyword evidence="3" id="KW-1185">Reference proteome</keyword>
<dbReference type="OrthoDB" id="437239at2759"/>
<feature type="compositionally biased region" description="Acidic residues" evidence="1">
    <location>
        <begin position="108"/>
        <end position="124"/>
    </location>
</feature>
<sequence>MLPSFAEWKQHCTQGHLPWRKDCSVCLQAAASIRPHRRQQHTTLLNLMTDVAGPYIKGEDAQHGQSTFYVARIHFSIWVGEPVPEDVPLPPPEAYDGEDLGDTQPGDVAEEEDLFIPDESEDVEAPGPPQAEVQAAKESNDK</sequence>
<evidence type="ECO:0000313" key="2">
    <source>
        <dbReference type="EMBL" id="CAE7361057.1"/>
    </source>
</evidence>
<gene>
    <name evidence="2" type="ORF">SNAT2548_LOCUS19411</name>
</gene>
<feature type="region of interest" description="Disordered" evidence="1">
    <location>
        <begin position="83"/>
        <end position="142"/>
    </location>
</feature>
<accession>A0A812Q0S4</accession>
<comment type="caution">
    <text evidence="2">The sequence shown here is derived from an EMBL/GenBank/DDBJ whole genome shotgun (WGS) entry which is preliminary data.</text>
</comment>
<organism evidence="2 3">
    <name type="scientific">Symbiodinium natans</name>
    <dbReference type="NCBI Taxonomy" id="878477"/>
    <lineage>
        <taxon>Eukaryota</taxon>
        <taxon>Sar</taxon>
        <taxon>Alveolata</taxon>
        <taxon>Dinophyceae</taxon>
        <taxon>Suessiales</taxon>
        <taxon>Symbiodiniaceae</taxon>
        <taxon>Symbiodinium</taxon>
    </lineage>
</organism>
<reference evidence="2" key="1">
    <citation type="submission" date="2021-02" db="EMBL/GenBank/DDBJ databases">
        <authorList>
            <person name="Dougan E. K."/>
            <person name="Rhodes N."/>
            <person name="Thang M."/>
            <person name="Chan C."/>
        </authorList>
    </citation>
    <scope>NUCLEOTIDE SEQUENCE</scope>
</reference>
<name>A0A812Q0S4_9DINO</name>
<dbReference type="AlphaFoldDB" id="A0A812Q0S4"/>
<evidence type="ECO:0000313" key="3">
    <source>
        <dbReference type="Proteomes" id="UP000604046"/>
    </source>
</evidence>
<proteinExistence type="predicted"/>
<dbReference type="EMBL" id="CAJNDS010002178">
    <property type="protein sequence ID" value="CAE7361057.1"/>
    <property type="molecule type" value="Genomic_DNA"/>
</dbReference>
<protein>
    <submittedName>
        <fullName evidence="2">Uncharacterized protein</fullName>
    </submittedName>
</protein>
<evidence type="ECO:0000256" key="1">
    <source>
        <dbReference type="SAM" id="MobiDB-lite"/>
    </source>
</evidence>
<dbReference type="Proteomes" id="UP000604046">
    <property type="component" value="Unassembled WGS sequence"/>
</dbReference>